<evidence type="ECO:0000313" key="2">
    <source>
        <dbReference type="Proteomes" id="UP001054945"/>
    </source>
</evidence>
<dbReference type="Proteomes" id="UP001054945">
    <property type="component" value="Unassembled WGS sequence"/>
</dbReference>
<dbReference type="AlphaFoldDB" id="A0AAV4M6T2"/>
<name>A0AAV4M6T2_CAEEX</name>
<evidence type="ECO:0000313" key="1">
    <source>
        <dbReference type="EMBL" id="GIX68094.1"/>
    </source>
</evidence>
<accession>A0AAV4M6T2</accession>
<dbReference type="EMBL" id="BPLR01001923">
    <property type="protein sequence ID" value="GIX68094.1"/>
    <property type="molecule type" value="Genomic_DNA"/>
</dbReference>
<organism evidence="1 2">
    <name type="scientific">Caerostris extrusa</name>
    <name type="common">Bark spider</name>
    <name type="synonym">Caerostris bankana</name>
    <dbReference type="NCBI Taxonomy" id="172846"/>
    <lineage>
        <taxon>Eukaryota</taxon>
        <taxon>Metazoa</taxon>
        <taxon>Ecdysozoa</taxon>
        <taxon>Arthropoda</taxon>
        <taxon>Chelicerata</taxon>
        <taxon>Arachnida</taxon>
        <taxon>Araneae</taxon>
        <taxon>Araneomorphae</taxon>
        <taxon>Entelegynae</taxon>
        <taxon>Araneoidea</taxon>
        <taxon>Araneidae</taxon>
        <taxon>Caerostris</taxon>
    </lineage>
</organism>
<reference evidence="1 2" key="1">
    <citation type="submission" date="2021-06" db="EMBL/GenBank/DDBJ databases">
        <title>Caerostris extrusa draft genome.</title>
        <authorList>
            <person name="Kono N."/>
            <person name="Arakawa K."/>
        </authorList>
    </citation>
    <scope>NUCLEOTIDE SEQUENCE [LARGE SCALE GENOMIC DNA]</scope>
</reference>
<protein>
    <submittedName>
        <fullName evidence="1">Uncharacterized protein</fullName>
    </submittedName>
</protein>
<comment type="caution">
    <text evidence="1">The sequence shown here is derived from an EMBL/GenBank/DDBJ whole genome shotgun (WGS) entry which is preliminary data.</text>
</comment>
<keyword evidence="2" id="KW-1185">Reference proteome</keyword>
<gene>
    <name evidence="1" type="ORF">CEXT_742011</name>
</gene>
<sequence>MVKDKDWNICSAFGGLFRTSPLLCHLRVTWWSFYPRRGCGWRIGWTVDNGKVDLREGMGWDDGLQFGRSKANGIITTWLFLT</sequence>
<proteinExistence type="predicted"/>